<proteinExistence type="predicted"/>
<dbReference type="RefSeq" id="XP_038778436.1">
    <property type="nucleotide sequence ID" value="XM_038922508.1"/>
</dbReference>
<evidence type="ECO:0000313" key="3">
    <source>
        <dbReference type="Proteomes" id="UP000662931"/>
    </source>
</evidence>
<feature type="compositionally biased region" description="Basic and acidic residues" evidence="1">
    <location>
        <begin position="1"/>
        <end position="25"/>
    </location>
</feature>
<dbReference type="AlphaFoldDB" id="A0A875RZB6"/>
<dbReference type="EMBL" id="CP064813">
    <property type="protein sequence ID" value="QPG74871.1"/>
    <property type="molecule type" value="Genomic_DNA"/>
</dbReference>
<feature type="region of interest" description="Disordered" evidence="1">
    <location>
        <begin position="1"/>
        <end position="49"/>
    </location>
</feature>
<keyword evidence="3" id="KW-1185">Reference proteome</keyword>
<dbReference type="Proteomes" id="UP000662931">
    <property type="component" value="Chromosome 2"/>
</dbReference>
<sequence>MSANIEKKATKAKSSFEDKVSKVADDANVSESSFKEKAAEASKNLKKTASNATKKTEGYLKKTYSTVSDYVVGAAIATKDTVVAYPVVTFNLTAVLATGITLYATSEKQCHKCTAETCKTVSSVLAGTLALVDSAAVYYYHQKGLKE</sequence>
<protein>
    <submittedName>
        <fullName evidence="2">Uncharacterized protein</fullName>
    </submittedName>
</protein>
<dbReference type="KEGG" id="bnn:FOA43_002207"/>
<evidence type="ECO:0000313" key="2">
    <source>
        <dbReference type="EMBL" id="QPG74871.1"/>
    </source>
</evidence>
<dbReference type="OrthoDB" id="10406594at2759"/>
<gene>
    <name evidence="2" type="ORF">FOA43_002207</name>
</gene>
<accession>A0A875RZB6</accession>
<name>A0A875RZB6_EENNA</name>
<evidence type="ECO:0000256" key="1">
    <source>
        <dbReference type="SAM" id="MobiDB-lite"/>
    </source>
</evidence>
<dbReference type="GeneID" id="62195608"/>
<reference evidence="2" key="1">
    <citation type="submission" date="2020-10" db="EMBL/GenBank/DDBJ databases">
        <authorList>
            <person name="Roach M.J.R."/>
        </authorList>
    </citation>
    <scope>NUCLEOTIDE SEQUENCE</scope>
    <source>
        <strain evidence="2">CBS 1945</strain>
    </source>
</reference>
<organism evidence="2 3">
    <name type="scientific">Eeniella nana</name>
    <name type="common">Yeast</name>
    <name type="synonym">Brettanomyces nanus</name>
    <dbReference type="NCBI Taxonomy" id="13502"/>
    <lineage>
        <taxon>Eukaryota</taxon>
        <taxon>Fungi</taxon>
        <taxon>Dikarya</taxon>
        <taxon>Ascomycota</taxon>
        <taxon>Saccharomycotina</taxon>
        <taxon>Pichiomycetes</taxon>
        <taxon>Pichiales</taxon>
        <taxon>Pichiaceae</taxon>
        <taxon>Brettanomyces</taxon>
    </lineage>
</organism>